<evidence type="ECO:0000256" key="1">
    <source>
        <dbReference type="SAM" id="MobiDB-lite"/>
    </source>
</evidence>
<keyword evidence="3" id="KW-1185">Reference proteome</keyword>
<proteinExistence type="predicted"/>
<feature type="region of interest" description="Disordered" evidence="1">
    <location>
        <begin position="234"/>
        <end position="279"/>
    </location>
</feature>
<dbReference type="OrthoDB" id="26523at2759"/>
<feature type="compositionally biased region" description="Polar residues" evidence="1">
    <location>
        <begin position="364"/>
        <end position="381"/>
    </location>
</feature>
<dbReference type="Proteomes" id="UP000054845">
    <property type="component" value="Unassembled WGS sequence"/>
</dbReference>
<dbReference type="AlphaFoldDB" id="A0A0P1BC51"/>
<dbReference type="STRING" id="401625.A0A0P1BC51"/>
<evidence type="ECO:0000313" key="3">
    <source>
        <dbReference type="Proteomes" id="UP000054845"/>
    </source>
</evidence>
<protein>
    <submittedName>
        <fullName evidence="2">Uncharacterized protein</fullName>
    </submittedName>
</protein>
<reference evidence="2 3" key="1">
    <citation type="submission" date="2014-09" db="EMBL/GenBank/DDBJ databases">
        <authorList>
            <person name="Magalhaes I.L.F."/>
            <person name="Oliveira U."/>
            <person name="Santos F.R."/>
            <person name="Vidigal T.H.D.A."/>
            <person name="Brescovit A.D."/>
            <person name="Santos A.J."/>
        </authorList>
    </citation>
    <scope>NUCLEOTIDE SEQUENCE [LARGE SCALE GENOMIC DNA]</scope>
</reference>
<evidence type="ECO:0000313" key="2">
    <source>
        <dbReference type="EMBL" id="CEH12870.1"/>
    </source>
</evidence>
<name>A0A0P1BC51_9BASI</name>
<dbReference type="EMBL" id="CCYA01000192">
    <property type="protein sequence ID" value="CEH12870.1"/>
    <property type="molecule type" value="Genomic_DNA"/>
</dbReference>
<accession>A0A0P1BC51</accession>
<feature type="region of interest" description="Disordered" evidence="1">
    <location>
        <begin position="15"/>
        <end position="41"/>
    </location>
</feature>
<feature type="region of interest" description="Disordered" evidence="1">
    <location>
        <begin position="480"/>
        <end position="527"/>
    </location>
</feature>
<sequence length="562" mass="59546">MTTLLSSPIGAPMRLDNIFQQPSSPTRKYDDLPAEFGDRSFGSSMSLSSSFDLGRYTNERNSHTHQSVSPSNSFASHMRMAVSSNCARAGPSSAFLGHARPEKHHHQSLGEAMGTELHSRSPNLGMKLTSPHRMEVDTSTEVPDLPHKRKAIIRSARQQGSDLNDHRNIREETVRNPRSRRSSPASSASKPNSPAPLAAQRTSPAGLQAPAAPGSAGGSLGRMFGMELRLNSVEDESALNSSPDKEPPTKRRPSSLPLGGGDHHTRPSMRSAGLMPSSTARPSMIKHQTLDNTKVFASATTLRPTMMKPSDLASPDAERSLSFPEEFDVNGSPVAHSARPRSRPAFLRRTSKDDASPLGYGSKRSGSNGDHGFSMQQSPMAVSSPKYGAECMPGFGASEMEGKILPCHTSKDDGLMRISSDTLADLKSGNFTFGERSSSAGGAPVRSLANGLAHSIREEDTSYDDSPSAAVAGGVHARKKLMQPAKDRARSGERAALTPRAGDMSLCSSVGDSSFEGGPSDSPCAAVPARRPAVAGGALPKVRLGAPRPLQRASTASNVLGR</sequence>
<feature type="compositionally biased region" description="Low complexity" evidence="1">
    <location>
        <begin position="182"/>
        <end position="214"/>
    </location>
</feature>
<organism evidence="2 3">
    <name type="scientific">Ceraceosorus bombacis</name>
    <dbReference type="NCBI Taxonomy" id="401625"/>
    <lineage>
        <taxon>Eukaryota</taxon>
        <taxon>Fungi</taxon>
        <taxon>Dikarya</taxon>
        <taxon>Basidiomycota</taxon>
        <taxon>Ustilaginomycotina</taxon>
        <taxon>Exobasidiomycetes</taxon>
        <taxon>Ceraceosorales</taxon>
        <taxon>Ceraceosoraceae</taxon>
        <taxon>Ceraceosorus</taxon>
    </lineage>
</organism>
<feature type="region of interest" description="Disordered" evidence="1">
    <location>
        <begin position="102"/>
        <end position="222"/>
    </location>
</feature>
<feature type="region of interest" description="Disordered" evidence="1">
    <location>
        <begin position="325"/>
        <end position="385"/>
    </location>
</feature>
<feature type="compositionally biased region" description="Basic and acidic residues" evidence="1">
    <location>
        <begin position="163"/>
        <end position="175"/>
    </location>
</feature>